<evidence type="ECO:0000313" key="3">
    <source>
        <dbReference type="Proteomes" id="UP000234789"/>
    </source>
</evidence>
<dbReference type="EMBL" id="NFEZ01000002">
    <property type="protein sequence ID" value="PLT47785.1"/>
    <property type="molecule type" value="Genomic_DNA"/>
</dbReference>
<proteinExistence type="predicted"/>
<sequence length="122" mass="12970">MAPVGSVPPGPTVAPNAPAPPVTVRIDGGESFPYVTEDYQIPFYEGMNIAQALDYTGVVRATTSGVQAVGGVRNDTTDDVRIGNGVQYVLRLNGRQIPHSLLSFPVHRRDVIGIELIVIGQS</sequence>
<protein>
    <submittedName>
        <fullName evidence="2">Uncharacterized protein</fullName>
    </submittedName>
</protein>
<dbReference type="AlphaFoldDB" id="A0A2N5NBS1"/>
<comment type="caution">
    <text evidence="2">The sequence shown here is derived from an EMBL/GenBank/DDBJ whole genome shotgun (WGS) entry which is preliminary data.</text>
</comment>
<dbReference type="RefSeq" id="WP_180968371.1">
    <property type="nucleotide sequence ID" value="NZ_NFEZ01000002.1"/>
</dbReference>
<feature type="compositionally biased region" description="Pro residues" evidence="1">
    <location>
        <begin position="1"/>
        <end position="21"/>
    </location>
</feature>
<evidence type="ECO:0000256" key="1">
    <source>
        <dbReference type="SAM" id="MobiDB-lite"/>
    </source>
</evidence>
<evidence type="ECO:0000313" key="2">
    <source>
        <dbReference type="EMBL" id="PLT47785.1"/>
    </source>
</evidence>
<reference evidence="2 3" key="1">
    <citation type="submission" date="2017-05" db="EMBL/GenBank/DDBJ databases">
        <title>Functional genome analysis of Paenibacillus pasadenensis strain R16: insights on endophytic life style and antifungal activity.</title>
        <authorList>
            <person name="Passera A."/>
            <person name="Marcolungo L."/>
            <person name="Casati P."/>
            <person name="Brasca M."/>
            <person name="Quaglino F."/>
            <person name="Delledonne M."/>
        </authorList>
    </citation>
    <scope>NUCLEOTIDE SEQUENCE [LARGE SCALE GENOMIC DNA]</scope>
    <source>
        <strain evidence="2 3">R16</strain>
    </source>
</reference>
<keyword evidence="3" id="KW-1185">Reference proteome</keyword>
<feature type="region of interest" description="Disordered" evidence="1">
    <location>
        <begin position="1"/>
        <end position="22"/>
    </location>
</feature>
<organism evidence="2 3">
    <name type="scientific">Paenibacillus pasadenensis</name>
    <dbReference type="NCBI Taxonomy" id="217090"/>
    <lineage>
        <taxon>Bacteria</taxon>
        <taxon>Bacillati</taxon>
        <taxon>Bacillota</taxon>
        <taxon>Bacilli</taxon>
        <taxon>Bacillales</taxon>
        <taxon>Paenibacillaceae</taxon>
        <taxon>Paenibacillus</taxon>
    </lineage>
</organism>
<gene>
    <name evidence="2" type="ORF">B8V81_0692</name>
</gene>
<name>A0A2N5NBS1_9BACL</name>
<accession>A0A2N5NBS1</accession>
<dbReference type="Proteomes" id="UP000234789">
    <property type="component" value="Unassembled WGS sequence"/>
</dbReference>